<accession>A0A1C5AGB7</accession>
<dbReference type="InterPro" id="IPR000772">
    <property type="entry name" value="Ricin_B_lectin"/>
</dbReference>
<reference evidence="5" key="1">
    <citation type="submission" date="2016-06" db="EMBL/GenBank/DDBJ databases">
        <authorList>
            <person name="Varghese N."/>
            <person name="Submissions Spin"/>
        </authorList>
    </citation>
    <scope>NUCLEOTIDE SEQUENCE [LARGE SCALE GENOMIC DNA]</scope>
    <source>
        <strain evidence="5">DSM 44100</strain>
    </source>
</reference>
<keyword evidence="2" id="KW-0472">Membrane</keyword>
<dbReference type="PROSITE" id="PS50231">
    <property type="entry name" value="RICIN_B_LECTIN"/>
    <property type="match status" value="1"/>
</dbReference>
<evidence type="ECO:0000259" key="3">
    <source>
        <dbReference type="SMART" id="SM00458"/>
    </source>
</evidence>
<dbReference type="Pfam" id="PF00652">
    <property type="entry name" value="Ricin_B_lectin"/>
    <property type="match status" value="1"/>
</dbReference>
<evidence type="ECO:0000256" key="2">
    <source>
        <dbReference type="SAM" id="Phobius"/>
    </source>
</evidence>
<keyword evidence="5" id="KW-1185">Reference proteome</keyword>
<dbReference type="CDD" id="cd00161">
    <property type="entry name" value="beta-trefoil_Ricin-like"/>
    <property type="match status" value="1"/>
</dbReference>
<dbReference type="InterPro" id="IPR035992">
    <property type="entry name" value="Ricin_B-like_lectins"/>
</dbReference>
<dbReference type="GO" id="GO:0030246">
    <property type="term" value="F:carbohydrate binding"/>
    <property type="evidence" value="ECO:0007669"/>
    <property type="project" value="UniProtKB-KW"/>
</dbReference>
<gene>
    <name evidence="4" type="ORF">GA0070216_1178</name>
</gene>
<feature type="compositionally biased region" description="Basic and acidic residues" evidence="1">
    <location>
        <begin position="1"/>
        <end position="10"/>
    </location>
</feature>
<feature type="domain" description="Ricin B lectin" evidence="3">
    <location>
        <begin position="105"/>
        <end position="239"/>
    </location>
</feature>
<dbReference type="SMART" id="SM00458">
    <property type="entry name" value="RICIN"/>
    <property type="match status" value="1"/>
</dbReference>
<feature type="transmembrane region" description="Helical" evidence="2">
    <location>
        <begin position="33"/>
        <end position="53"/>
    </location>
</feature>
<evidence type="ECO:0000313" key="5">
    <source>
        <dbReference type="Proteomes" id="UP000198797"/>
    </source>
</evidence>
<dbReference type="Gene3D" id="2.80.10.50">
    <property type="match status" value="1"/>
</dbReference>
<dbReference type="OrthoDB" id="4273937at2"/>
<feature type="region of interest" description="Disordered" evidence="1">
    <location>
        <begin position="66"/>
        <end position="102"/>
    </location>
</feature>
<evidence type="ECO:0000256" key="1">
    <source>
        <dbReference type="SAM" id="MobiDB-lite"/>
    </source>
</evidence>
<dbReference type="Proteomes" id="UP000198797">
    <property type="component" value="Unassembled WGS sequence"/>
</dbReference>
<keyword evidence="4" id="KW-0430">Lectin</keyword>
<feature type="compositionally biased region" description="Low complexity" evidence="1">
    <location>
        <begin position="66"/>
        <end position="86"/>
    </location>
</feature>
<sequence>MAVPDPHRDPSGTVYGARRAARPGLPRDPLMRFALAAGLAGVLLGVFFATGVLGGEGRTQPVVPAAAAPAPTTADAPAPTSSEPAPTTAPPSPTPAVTTPTAVTGPTAFRAVTSGLCLGTDGAGEKTAAELAACTGGPEQQWVANPVAPDVVTLTNAAYDRCLDVEGGSGDDGARLQQFGCHGQANQQWRLTPLGTGPVLLVGVQSGKCAQVRDGGTGAGAELVQATCTGAAGQQWALG</sequence>
<dbReference type="SUPFAM" id="SSF50370">
    <property type="entry name" value="Ricin B-like lectins"/>
    <property type="match status" value="1"/>
</dbReference>
<dbReference type="EMBL" id="FMCU01000017">
    <property type="protein sequence ID" value="SCF44240.1"/>
    <property type="molecule type" value="Genomic_DNA"/>
</dbReference>
<evidence type="ECO:0000313" key="4">
    <source>
        <dbReference type="EMBL" id="SCF44240.1"/>
    </source>
</evidence>
<feature type="region of interest" description="Disordered" evidence="1">
    <location>
        <begin position="1"/>
        <end position="23"/>
    </location>
</feature>
<organism evidence="4 5">
    <name type="scientific">Micromonospora matsumotoense</name>
    <dbReference type="NCBI Taxonomy" id="121616"/>
    <lineage>
        <taxon>Bacteria</taxon>
        <taxon>Bacillati</taxon>
        <taxon>Actinomycetota</taxon>
        <taxon>Actinomycetes</taxon>
        <taxon>Micromonosporales</taxon>
        <taxon>Micromonosporaceae</taxon>
        <taxon>Micromonospora</taxon>
    </lineage>
</organism>
<dbReference type="STRING" id="121616.GA0070216_1178"/>
<dbReference type="AlphaFoldDB" id="A0A1C5AGB7"/>
<keyword evidence="2" id="KW-0812">Transmembrane</keyword>
<protein>
    <submittedName>
        <fullName evidence="4">Ricin-type beta-trefoil lectin domain-containing protein</fullName>
    </submittedName>
</protein>
<proteinExistence type="predicted"/>
<keyword evidence="2" id="KW-1133">Transmembrane helix</keyword>
<name>A0A1C5AGB7_9ACTN</name>
<dbReference type="RefSeq" id="WP_091251421.1">
    <property type="nucleotide sequence ID" value="NZ_FMCU01000017.1"/>
</dbReference>